<dbReference type="SUPFAM" id="SSF54427">
    <property type="entry name" value="NTF2-like"/>
    <property type="match status" value="1"/>
</dbReference>
<dbReference type="EMBL" id="JAMZMK010005523">
    <property type="protein sequence ID" value="KAI7753172.1"/>
    <property type="molecule type" value="Genomic_DNA"/>
</dbReference>
<keyword evidence="2" id="KW-1185">Reference proteome</keyword>
<proteinExistence type="predicted"/>
<accession>A0AAD5D519</accession>
<evidence type="ECO:0008006" key="3">
    <source>
        <dbReference type="Google" id="ProtNLM"/>
    </source>
</evidence>
<protein>
    <recommendedName>
        <fullName evidence="3">Pathogen-related protein</fullName>
    </recommendedName>
</protein>
<organism evidence="1 2">
    <name type="scientific">Ambrosia artemisiifolia</name>
    <name type="common">Common ragweed</name>
    <dbReference type="NCBI Taxonomy" id="4212"/>
    <lineage>
        <taxon>Eukaryota</taxon>
        <taxon>Viridiplantae</taxon>
        <taxon>Streptophyta</taxon>
        <taxon>Embryophyta</taxon>
        <taxon>Tracheophyta</taxon>
        <taxon>Spermatophyta</taxon>
        <taxon>Magnoliopsida</taxon>
        <taxon>eudicotyledons</taxon>
        <taxon>Gunneridae</taxon>
        <taxon>Pentapetalae</taxon>
        <taxon>asterids</taxon>
        <taxon>campanulids</taxon>
        <taxon>Asterales</taxon>
        <taxon>Asteraceae</taxon>
        <taxon>Asteroideae</taxon>
        <taxon>Heliantheae alliance</taxon>
        <taxon>Heliantheae</taxon>
        <taxon>Ambrosia</taxon>
    </lineage>
</organism>
<dbReference type="Proteomes" id="UP001206925">
    <property type="component" value="Unassembled WGS sequence"/>
</dbReference>
<comment type="caution">
    <text evidence="1">The sequence shown here is derived from an EMBL/GenBank/DDBJ whole genome shotgun (WGS) entry which is preliminary data.</text>
</comment>
<reference evidence="1" key="1">
    <citation type="submission" date="2022-06" db="EMBL/GenBank/DDBJ databases">
        <title>Uncovering the hologenomic basis of an extraordinary plant invasion.</title>
        <authorList>
            <person name="Bieker V.C."/>
            <person name="Martin M.D."/>
            <person name="Gilbert T."/>
            <person name="Hodgins K."/>
            <person name="Battlay P."/>
            <person name="Petersen B."/>
            <person name="Wilson J."/>
        </authorList>
    </citation>
    <scope>NUCLEOTIDE SEQUENCE</scope>
    <source>
        <strain evidence="1">AA19_3_7</strain>
        <tissue evidence="1">Leaf</tissue>
    </source>
</reference>
<evidence type="ECO:0000313" key="2">
    <source>
        <dbReference type="Proteomes" id="UP001206925"/>
    </source>
</evidence>
<dbReference type="InterPro" id="IPR053218">
    <property type="entry name" value="Pathogen-related_defense"/>
</dbReference>
<sequence>MDRFKGSDVNKYRCFMSGEGEKNTTWKYGAPPNFDVVDQLFEEGRTKIWPPGSLEEQVQNLVKTWEMEMFHKVNPQDFKAVDVTNLTYSVNGGKSLTPKDVVKIGGGYNMFLQTSLPEQLRLYNSDKETVDSAKEIFATTFPRGFALEVLEVYSGPPVIAYKFRHWAYMEGPFKGYQPTNELVEMFGVSIIKLNEQFKIVGIEFFYDKGELLASLIKGGRVAATGDSAIDLPSSKCPFS</sequence>
<gene>
    <name evidence="1" type="ORF">M8C21_020277</name>
</gene>
<evidence type="ECO:0000313" key="1">
    <source>
        <dbReference type="EMBL" id="KAI7753172.1"/>
    </source>
</evidence>
<dbReference type="PANTHER" id="PTHR31723:SF7">
    <property type="entry name" value="NTF2-LIKE DOMAIN SUPERFAMILY PROTEIN"/>
    <property type="match status" value="1"/>
</dbReference>
<dbReference type="InterPro" id="IPR032710">
    <property type="entry name" value="NTF2-like_dom_sf"/>
</dbReference>
<name>A0AAD5D519_AMBAR</name>
<dbReference type="Gene3D" id="3.10.450.50">
    <property type="match status" value="1"/>
</dbReference>
<dbReference type="PANTHER" id="PTHR31723">
    <property type="entry name" value="PATHOGENESIS-RELATED FAMILY PROTEIN"/>
    <property type="match status" value="1"/>
</dbReference>
<dbReference type="AlphaFoldDB" id="A0AAD5D519"/>